<comment type="similarity">
    <text evidence="1">Belongs to the bacterial solute-binding protein ModA family.</text>
</comment>
<keyword evidence="2 4" id="KW-0479">Metal-binding</keyword>
<dbReference type="SUPFAM" id="SSF53850">
    <property type="entry name" value="Periplasmic binding protein-like II"/>
    <property type="match status" value="1"/>
</dbReference>
<organism evidence="5 6">
    <name type="scientific">Kocuria subflava</name>
    <dbReference type="NCBI Taxonomy" id="1736139"/>
    <lineage>
        <taxon>Bacteria</taxon>
        <taxon>Bacillati</taxon>
        <taxon>Actinomycetota</taxon>
        <taxon>Actinomycetes</taxon>
        <taxon>Micrococcales</taxon>
        <taxon>Micrococcaceae</taxon>
        <taxon>Kocuria</taxon>
    </lineage>
</organism>
<dbReference type="GO" id="GO:0046872">
    <property type="term" value="F:metal ion binding"/>
    <property type="evidence" value="ECO:0007669"/>
    <property type="project" value="UniProtKB-KW"/>
</dbReference>
<feature type="binding site" evidence="4">
    <location>
        <position position="196"/>
    </location>
    <ligand>
        <name>molybdate</name>
        <dbReference type="ChEBI" id="CHEBI:36264"/>
    </ligand>
</feature>
<comment type="caution">
    <text evidence="5">The sequence shown here is derived from an EMBL/GenBank/DDBJ whole genome shotgun (WGS) entry which is preliminary data.</text>
</comment>
<dbReference type="InterPro" id="IPR005950">
    <property type="entry name" value="ModA"/>
</dbReference>
<keyword evidence="3" id="KW-0732">Signal</keyword>
<dbReference type="Proteomes" id="UP000521379">
    <property type="component" value="Unassembled WGS sequence"/>
</dbReference>
<dbReference type="PROSITE" id="PS51257">
    <property type="entry name" value="PROKAR_LIPOPROTEIN"/>
    <property type="match status" value="1"/>
</dbReference>
<dbReference type="GO" id="GO:0030973">
    <property type="term" value="F:molybdate ion binding"/>
    <property type="evidence" value="ECO:0007669"/>
    <property type="project" value="TreeGrafter"/>
</dbReference>
<feature type="binding site" evidence="4">
    <location>
        <position position="75"/>
    </location>
    <ligand>
        <name>molybdate</name>
        <dbReference type="ChEBI" id="CHEBI:36264"/>
    </ligand>
</feature>
<evidence type="ECO:0000256" key="2">
    <source>
        <dbReference type="ARBA" id="ARBA00022723"/>
    </source>
</evidence>
<evidence type="ECO:0000313" key="5">
    <source>
        <dbReference type="EMBL" id="NKE09834.1"/>
    </source>
</evidence>
<feature type="binding site" evidence="4">
    <location>
        <position position="178"/>
    </location>
    <ligand>
        <name>molybdate</name>
        <dbReference type="ChEBI" id="CHEBI:36264"/>
    </ligand>
</feature>
<dbReference type="PIRSF" id="PIRSF004846">
    <property type="entry name" value="ModA"/>
    <property type="match status" value="1"/>
</dbReference>
<evidence type="ECO:0000256" key="3">
    <source>
        <dbReference type="ARBA" id="ARBA00022729"/>
    </source>
</evidence>
<dbReference type="EMBL" id="JAAVUN010000013">
    <property type="protein sequence ID" value="NKE09834.1"/>
    <property type="molecule type" value="Genomic_DNA"/>
</dbReference>
<protein>
    <submittedName>
        <fullName evidence="5">Molybdate ABC transporter substrate-binding protein</fullName>
    </submittedName>
</protein>
<evidence type="ECO:0000256" key="1">
    <source>
        <dbReference type="ARBA" id="ARBA00009175"/>
    </source>
</evidence>
<dbReference type="RefSeq" id="WP_119932904.1">
    <property type="nucleotide sequence ID" value="NZ_JAAVUN010000013.1"/>
</dbReference>
<feature type="binding site" evidence="4">
    <location>
        <position position="47"/>
    </location>
    <ligand>
        <name>molybdate</name>
        <dbReference type="ChEBI" id="CHEBI:36264"/>
    </ligand>
</feature>
<reference evidence="5 6" key="1">
    <citation type="submission" date="2020-02" db="EMBL/GenBank/DDBJ databases">
        <authorList>
            <person name="Sun Q."/>
        </authorList>
    </citation>
    <scope>NUCLEOTIDE SEQUENCE [LARGE SCALE GENOMIC DNA]</scope>
    <source>
        <strain evidence="5 6">YIM 13062</strain>
    </source>
</reference>
<dbReference type="AlphaFoldDB" id="A0A846TVV9"/>
<name>A0A846TVV9_9MICC</name>
<evidence type="ECO:0000313" key="6">
    <source>
        <dbReference type="Proteomes" id="UP000521379"/>
    </source>
</evidence>
<dbReference type="Gene3D" id="3.40.190.10">
    <property type="entry name" value="Periplasmic binding protein-like II"/>
    <property type="match status" value="2"/>
</dbReference>
<dbReference type="InterPro" id="IPR050682">
    <property type="entry name" value="ModA/WtpA"/>
</dbReference>
<proteinExistence type="inferred from homology"/>
<dbReference type="CDD" id="cd13538">
    <property type="entry name" value="PBP2_ModA_like_1"/>
    <property type="match status" value="1"/>
</dbReference>
<dbReference type="Pfam" id="PF13531">
    <property type="entry name" value="SBP_bac_11"/>
    <property type="match status" value="1"/>
</dbReference>
<accession>A0A846TVV9</accession>
<evidence type="ECO:0000256" key="4">
    <source>
        <dbReference type="PIRSR" id="PIRSR004846-1"/>
    </source>
</evidence>
<dbReference type="PANTHER" id="PTHR30632:SF0">
    <property type="entry name" value="SULFATE-BINDING PROTEIN"/>
    <property type="match status" value="1"/>
</dbReference>
<keyword evidence="4" id="KW-0500">Molybdenum</keyword>
<dbReference type="GO" id="GO:0015689">
    <property type="term" value="P:molybdate ion transport"/>
    <property type="evidence" value="ECO:0007669"/>
    <property type="project" value="InterPro"/>
</dbReference>
<keyword evidence="6" id="KW-1185">Reference proteome</keyword>
<dbReference type="NCBIfam" id="TIGR01256">
    <property type="entry name" value="modA"/>
    <property type="match status" value="1"/>
</dbReference>
<sequence>MSRSRTARMVSAVVGCGVVVVTMTGCGGNGEAPGQAHQTVTVYAAASLTDSFTDLAREFEAEHAGATVELNFAGSSTLVTQLQDGAAADVFASADQANMDKAVDGGLVEGEPSIFATNTLTIAVPPGNPAGISGFQDLRGEGVSVVICESRVPCGAATDKIEEVTGVSLTPVSEESAVTDVMGKVTSGQADAGVVYKTDVTAAGDAVEEVPIAQADQAVNKYPIAELASARNTELTQEFVDFVRGPRGQERLAQEGFGAGS</sequence>
<gene>
    <name evidence="5" type="primary">modA</name>
    <name evidence="5" type="ORF">GTW58_07765</name>
</gene>
<dbReference type="PANTHER" id="PTHR30632">
    <property type="entry name" value="MOLYBDATE-BINDING PERIPLASMIC PROTEIN"/>
    <property type="match status" value="1"/>
</dbReference>